<dbReference type="Pfam" id="PF20167">
    <property type="entry name" value="Transposase_32"/>
    <property type="match status" value="1"/>
</dbReference>
<dbReference type="OrthoDB" id="10676290at2759"/>
<feature type="region of interest" description="Disordered" evidence="1">
    <location>
        <begin position="86"/>
        <end position="126"/>
    </location>
</feature>
<sequence>MVNTRRGKYQARSPKVVAEVPDSRTNMHGIRMRGHQFKSTPSRRPYRLLSKKNQVTLFDSSSMSVHDENVAGISAENVEFELVVSESHMSEMDSNERDDVSLASPPIDNQQSVLDPDPMGQSCNNADENIYENVGEHVELIDNSAPDDVEPNENVPPTESEQPRADPKPKGKKTQQSHRMRHNVDEVNVSDKHHSCLSVMDLIVKVGLLKTIFNTVYIRGSKFKILLTIINGFLGNIVESSSTPSHPSNDVLDSVLSGGTLSIWPVNGIPAVSLSTKYVILHKIDIPNWFPSLHASSVSVALGSFLYQICNGNSVNASLFIYNQLLRHVGTFGVKISISLPRLFSSLLVHLNADILTANDAPGPDPNTLSLSYKLFQGSHVPDLEHDIRPSKNPCVFHTMM</sequence>
<evidence type="ECO:0000259" key="2">
    <source>
        <dbReference type="Pfam" id="PF20167"/>
    </source>
</evidence>
<protein>
    <recommendedName>
        <fullName evidence="2">Putative plant transposon protein domain-containing protein</fullName>
    </recommendedName>
</protein>
<dbReference type="EMBL" id="SSTE01008534">
    <property type="protein sequence ID" value="KAA0055436.1"/>
    <property type="molecule type" value="Genomic_DNA"/>
</dbReference>
<evidence type="ECO:0000313" key="3">
    <source>
        <dbReference type="EMBL" id="KAA0055436.1"/>
    </source>
</evidence>
<feature type="domain" description="Putative plant transposon protein" evidence="2">
    <location>
        <begin position="214"/>
        <end position="350"/>
    </location>
</feature>
<evidence type="ECO:0000313" key="5">
    <source>
        <dbReference type="Proteomes" id="UP000321393"/>
    </source>
</evidence>
<evidence type="ECO:0000313" key="6">
    <source>
        <dbReference type="Proteomes" id="UP000321947"/>
    </source>
</evidence>
<evidence type="ECO:0000256" key="1">
    <source>
        <dbReference type="SAM" id="MobiDB-lite"/>
    </source>
</evidence>
<dbReference type="Proteomes" id="UP000321947">
    <property type="component" value="Unassembled WGS sequence"/>
</dbReference>
<feature type="compositionally biased region" description="Basic residues" evidence="1">
    <location>
        <begin position="170"/>
        <end position="181"/>
    </location>
</feature>
<name>A0A5D3CCK2_CUCMM</name>
<dbReference type="InterPro" id="IPR046796">
    <property type="entry name" value="Transposase_32_dom"/>
</dbReference>
<proteinExistence type="predicted"/>
<comment type="caution">
    <text evidence="4">The sequence shown here is derived from an EMBL/GenBank/DDBJ whole genome shotgun (WGS) entry which is preliminary data.</text>
</comment>
<organism evidence="4 6">
    <name type="scientific">Cucumis melo var. makuwa</name>
    <name type="common">Oriental melon</name>
    <dbReference type="NCBI Taxonomy" id="1194695"/>
    <lineage>
        <taxon>Eukaryota</taxon>
        <taxon>Viridiplantae</taxon>
        <taxon>Streptophyta</taxon>
        <taxon>Embryophyta</taxon>
        <taxon>Tracheophyta</taxon>
        <taxon>Spermatophyta</taxon>
        <taxon>Magnoliopsida</taxon>
        <taxon>eudicotyledons</taxon>
        <taxon>Gunneridae</taxon>
        <taxon>Pentapetalae</taxon>
        <taxon>rosids</taxon>
        <taxon>fabids</taxon>
        <taxon>Cucurbitales</taxon>
        <taxon>Cucurbitaceae</taxon>
        <taxon>Benincaseae</taxon>
        <taxon>Cucumis</taxon>
    </lineage>
</organism>
<feature type="region of interest" description="Disordered" evidence="1">
    <location>
        <begin position="144"/>
        <end position="181"/>
    </location>
</feature>
<feature type="compositionally biased region" description="Basic and acidic residues" evidence="1">
    <location>
        <begin position="88"/>
        <end position="100"/>
    </location>
</feature>
<dbReference type="AlphaFoldDB" id="A0A5D3CCK2"/>
<gene>
    <name evidence="4" type="ORF">E5676_scaffold314G00060</name>
    <name evidence="3" type="ORF">E6C27_scaffold221G00060</name>
</gene>
<evidence type="ECO:0000313" key="4">
    <source>
        <dbReference type="EMBL" id="TYK08918.1"/>
    </source>
</evidence>
<dbReference type="EMBL" id="SSTD01012116">
    <property type="protein sequence ID" value="TYK08918.1"/>
    <property type="molecule type" value="Genomic_DNA"/>
</dbReference>
<reference evidence="5 6" key="1">
    <citation type="submission" date="2019-08" db="EMBL/GenBank/DDBJ databases">
        <title>Draft genome sequences of two oriental melons (Cucumis melo L. var makuwa).</title>
        <authorList>
            <person name="Kwon S.-Y."/>
        </authorList>
    </citation>
    <scope>NUCLEOTIDE SEQUENCE [LARGE SCALE GENOMIC DNA]</scope>
    <source>
        <strain evidence="6">cv. Chang Bougi</strain>
        <strain evidence="5">cv. SW 3</strain>
        <tissue evidence="4">Leaf</tissue>
    </source>
</reference>
<accession>A0A5D3CCK2</accession>
<dbReference type="Proteomes" id="UP000321393">
    <property type="component" value="Unassembled WGS sequence"/>
</dbReference>